<protein>
    <submittedName>
        <fullName evidence="1">Uncharacterized protein</fullName>
    </submittedName>
</protein>
<evidence type="ECO:0000313" key="2">
    <source>
        <dbReference type="Proteomes" id="UP000054565"/>
    </source>
</evidence>
<name>A0A0J6YFR9_COCIT</name>
<evidence type="ECO:0000313" key="1">
    <source>
        <dbReference type="EMBL" id="KMP05813.1"/>
    </source>
</evidence>
<proteinExistence type="predicted"/>
<reference evidence="2" key="1">
    <citation type="journal article" date="2010" name="Genome Res.">
        <title>Population genomic sequencing of Coccidioides fungi reveals recent hybridization and transposon control.</title>
        <authorList>
            <person name="Neafsey D.E."/>
            <person name="Barker B.M."/>
            <person name="Sharpton T.J."/>
            <person name="Stajich J.E."/>
            <person name="Park D.J."/>
            <person name="Whiston E."/>
            <person name="Hung C.-Y."/>
            <person name="McMahan C."/>
            <person name="White J."/>
            <person name="Sykes S."/>
            <person name="Heiman D."/>
            <person name="Young S."/>
            <person name="Zeng Q."/>
            <person name="Abouelleil A."/>
            <person name="Aftuck L."/>
            <person name="Bessette D."/>
            <person name="Brown A."/>
            <person name="FitzGerald M."/>
            <person name="Lui A."/>
            <person name="Macdonald J.P."/>
            <person name="Priest M."/>
            <person name="Orbach M.J."/>
            <person name="Galgiani J.N."/>
            <person name="Kirkland T.N."/>
            <person name="Cole G.T."/>
            <person name="Birren B.W."/>
            <person name="Henn M.R."/>
            <person name="Taylor J.W."/>
            <person name="Rounsley S.D."/>
        </authorList>
    </citation>
    <scope>NUCLEOTIDE SEQUENCE [LARGE SCALE GENOMIC DNA]</scope>
    <source>
        <strain evidence="2">RMSCC 2394</strain>
    </source>
</reference>
<accession>A0A0J6YFR9</accession>
<dbReference type="AlphaFoldDB" id="A0A0J6YFR9"/>
<sequence>MSFPPFIGHAKPHQNGPESLEQILRKTTRKPLYCHPKECENSFVEPTLNLHYNAGGNQHKLALKSKWIIYDFPDYSDYPFSFFPIVTILLTEDESREWKPGSDSMLLRCRSVLIWVTNTSVRFVRGHVSLSYLDMLAHPAMPVSEAFKLEMSPPMDMLMIHDQRLIFLSLTALLDQYFRSFRPENWVGPVQGHIGIYINIRRGGCQPPRNSNTGAYHQSTLGLTVLGTCKIGHPQPTEFRALMHVGNSKIAKQKPIDAKPQYT</sequence>
<dbReference type="Proteomes" id="UP000054565">
    <property type="component" value="Unassembled WGS sequence"/>
</dbReference>
<organism evidence="1 2">
    <name type="scientific">Coccidioides immitis RMSCC 2394</name>
    <dbReference type="NCBI Taxonomy" id="404692"/>
    <lineage>
        <taxon>Eukaryota</taxon>
        <taxon>Fungi</taxon>
        <taxon>Dikarya</taxon>
        <taxon>Ascomycota</taxon>
        <taxon>Pezizomycotina</taxon>
        <taxon>Eurotiomycetes</taxon>
        <taxon>Eurotiomycetidae</taxon>
        <taxon>Onygenales</taxon>
        <taxon>Onygenaceae</taxon>
        <taxon>Coccidioides</taxon>
    </lineage>
</organism>
<dbReference type="EMBL" id="DS028095">
    <property type="protein sequence ID" value="KMP05813.1"/>
    <property type="molecule type" value="Genomic_DNA"/>
</dbReference>
<dbReference type="OrthoDB" id="4205535at2759"/>
<gene>
    <name evidence="1" type="ORF">CIRG_05494</name>
</gene>